<evidence type="ECO:0000256" key="1">
    <source>
        <dbReference type="SAM" id="SignalP"/>
    </source>
</evidence>
<evidence type="ECO:0000259" key="2">
    <source>
        <dbReference type="PROSITE" id="PS50086"/>
    </source>
</evidence>
<gene>
    <name evidence="3" type="ORF">JYU34_007297</name>
</gene>
<dbReference type="PROSITE" id="PS50086">
    <property type="entry name" value="TBC_RABGAP"/>
    <property type="match status" value="1"/>
</dbReference>
<sequence length="64" mass="7578">MKMISLSWFLTLFISVMPYECAVNVMDCFFYDGAKVIFQVTFSQSQRRIPVCNVSVFSHMKWRL</sequence>
<organism evidence="3 4">
    <name type="scientific">Plutella xylostella</name>
    <name type="common">Diamondback moth</name>
    <name type="synonym">Plutella maculipennis</name>
    <dbReference type="NCBI Taxonomy" id="51655"/>
    <lineage>
        <taxon>Eukaryota</taxon>
        <taxon>Metazoa</taxon>
        <taxon>Ecdysozoa</taxon>
        <taxon>Arthropoda</taxon>
        <taxon>Hexapoda</taxon>
        <taxon>Insecta</taxon>
        <taxon>Pterygota</taxon>
        <taxon>Neoptera</taxon>
        <taxon>Endopterygota</taxon>
        <taxon>Lepidoptera</taxon>
        <taxon>Glossata</taxon>
        <taxon>Ditrysia</taxon>
        <taxon>Yponomeutoidea</taxon>
        <taxon>Plutellidae</taxon>
        <taxon>Plutella</taxon>
    </lineage>
</organism>
<feature type="domain" description="Rab-GAP TBC" evidence="2">
    <location>
        <begin position="1"/>
        <end position="33"/>
    </location>
</feature>
<accession>A0ABQ7QQ35</accession>
<dbReference type="Gene3D" id="1.10.472.80">
    <property type="entry name" value="Ypt/Rab-GAP domain of gyp1p, domain 3"/>
    <property type="match status" value="1"/>
</dbReference>
<keyword evidence="1" id="KW-0732">Signal</keyword>
<dbReference type="Pfam" id="PF00566">
    <property type="entry name" value="RabGAP-TBC"/>
    <property type="match status" value="1"/>
</dbReference>
<dbReference type="EMBL" id="JAHIBW010000010">
    <property type="protein sequence ID" value="KAG7307151.1"/>
    <property type="molecule type" value="Genomic_DNA"/>
</dbReference>
<keyword evidence="4" id="KW-1185">Reference proteome</keyword>
<proteinExistence type="predicted"/>
<feature type="chain" id="PRO_5046851258" description="Rab-GAP TBC domain-containing protein" evidence="1">
    <location>
        <begin position="19"/>
        <end position="64"/>
    </location>
</feature>
<protein>
    <recommendedName>
        <fullName evidence="2">Rab-GAP TBC domain-containing protein</fullName>
    </recommendedName>
</protein>
<dbReference type="InterPro" id="IPR035969">
    <property type="entry name" value="Rab-GAP_TBC_sf"/>
</dbReference>
<name>A0ABQ7QQ35_PLUXY</name>
<evidence type="ECO:0000313" key="3">
    <source>
        <dbReference type="EMBL" id="KAG7307151.1"/>
    </source>
</evidence>
<feature type="signal peptide" evidence="1">
    <location>
        <begin position="1"/>
        <end position="18"/>
    </location>
</feature>
<reference evidence="3 4" key="1">
    <citation type="submission" date="2021-06" db="EMBL/GenBank/DDBJ databases">
        <title>A haploid diamondback moth (Plutella xylostella L.) genome assembly resolves 31 chromosomes and identifies a diamide resistance mutation.</title>
        <authorList>
            <person name="Ward C.M."/>
            <person name="Perry K.D."/>
            <person name="Baker G."/>
            <person name="Powis K."/>
            <person name="Heckel D.G."/>
            <person name="Baxter S.W."/>
        </authorList>
    </citation>
    <scope>NUCLEOTIDE SEQUENCE [LARGE SCALE GENOMIC DNA]</scope>
    <source>
        <strain evidence="3 4">LV</strain>
        <tissue evidence="3">Single pupa</tissue>
    </source>
</reference>
<dbReference type="SUPFAM" id="SSF47923">
    <property type="entry name" value="Ypt/Rab-GAP domain of gyp1p"/>
    <property type="match status" value="1"/>
</dbReference>
<comment type="caution">
    <text evidence="3">The sequence shown here is derived from an EMBL/GenBank/DDBJ whole genome shotgun (WGS) entry which is preliminary data.</text>
</comment>
<evidence type="ECO:0000313" key="4">
    <source>
        <dbReference type="Proteomes" id="UP000823941"/>
    </source>
</evidence>
<dbReference type="Proteomes" id="UP000823941">
    <property type="component" value="Chromosome 10"/>
</dbReference>
<dbReference type="InterPro" id="IPR000195">
    <property type="entry name" value="Rab-GAP-TBC_dom"/>
</dbReference>